<comment type="caution">
    <text evidence="1">The sequence shown here is derived from an EMBL/GenBank/DDBJ whole genome shotgun (WGS) entry which is preliminary data.</text>
</comment>
<evidence type="ECO:0008006" key="3">
    <source>
        <dbReference type="Google" id="ProtNLM"/>
    </source>
</evidence>
<keyword evidence="2" id="KW-1185">Reference proteome</keyword>
<evidence type="ECO:0000313" key="1">
    <source>
        <dbReference type="EMBL" id="OCL27168.1"/>
    </source>
</evidence>
<dbReference type="RefSeq" id="WP_068716781.1">
    <property type="nucleotide sequence ID" value="NZ_LWDV01000008.1"/>
</dbReference>
<proteinExistence type="predicted"/>
<dbReference type="OrthoDB" id="1956668at2"/>
<dbReference type="Proteomes" id="UP000093514">
    <property type="component" value="Unassembled WGS sequence"/>
</dbReference>
<sequence>MQKISQEYVLAIFFKKALNKEKLLIEKYKEYYPNFKNEDLKEMLKEFAQSSQKHVSIMKDKMIKLGIK</sequence>
<dbReference type="InterPro" id="IPR009078">
    <property type="entry name" value="Ferritin-like_SF"/>
</dbReference>
<dbReference type="EMBL" id="LWDV01000008">
    <property type="protein sequence ID" value="OCL27168.1"/>
    <property type="molecule type" value="Genomic_DNA"/>
</dbReference>
<gene>
    <name evidence="1" type="ORF">U472_06740</name>
</gene>
<dbReference type="Gene3D" id="1.20.1260.10">
    <property type="match status" value="1"/>
</dbReference>
<evidence type="ECO:0000313" key="2">
    <source>
        <dbReference type="Proteomes" id="UP000093514"/>
    </source>
</evidence>
<reference evidence="1 2" key="2">
    <citation type="submission" date="2016-08" db="EMBL/GenBank/DDBJ databases">
        <title>Orenia metallireducens sp. nov. strain Z6, a Novel Metal-reducing Firmicute from the Deep Subsurface.</title>
        <authorList>
            <person name="Maxim B.I."/>
            <person name="Kenneth K."/>
            <person name="Flynn T.M."/>
            <person name="Oloughlin E.J."/>
            <person name="Locke R.A."/>
            <person name="Weber J.R."/>
            <person name="Egan S.M."/>
            <person name="Mackie R.I."/>
            <person name="Cann I.K."/>
        </authorList>
    </citation>
    <scope>NUCLEOTIDE SEQUENCE [LARGE SCALE GENOMIC DNA]</scope>
    <source>
        <strain evidence="1 2">Z6</strain>
    </source>
</reference>
<organism evidence="1 2">
    <name type="scientific">Orenia metallireducens</name>
    <dbReference type="NCBI Taxonomy" id="1413210"/>
    <lineage>
        <taxon>Bacteria</taxon>
        <taxon>Bacillati</taxon>
        <taxon>Bacillota</taxon>
        <taxon>Clostridia</taxon>
        <taxon>Halanaerobiales</taxon>
        <taxon>Halobacteroidaceae</taxon>
        <taxon>Orenia</taxon>
    </lineage>
</organism>
<dbReference type="SUPFAM" id="SSF47240">
    <property type="entry name" value="Ferritin-like"/>
    <property type="match status" value="1"/>
</dbReference>
<name>A0A1C0AA52_9FIRM</name>
<dbReference type="InterPro" id="IPR012347">
    <property type="entry name" value="Ferritin-like"/>
</dbReference>
<dbReference type="AlphaFoldDB" id="A0A1C0AA52"/>
<accession>A0A1C0AA52</accession>
<protein>
    <recommendedName>
        <fullName evidence="3">Rubrerythrin diiron-binding domain-containing protein</fullName>
    </recommendedName>
</protein>
<reference evidence="2" key="1">
    <citation type="submission" date="2016-07" db="EMBL/GenBank/DDBJ databases">
        <authorList>
            <person name="Florea S."/>
            <person name="Webb J.S."/>
            <person name="Jaromczyk J."/>
            <person name="Schardl C.L."/>
        </authorList>
    </citation>
    <scope>NUCLEOTIDE SEQUENCE [LARGE SCALE GENOMIC DNA]</scope>
    <source>
        <strain evidence="2">Z6</strain>
    </source>
</reference>